<feature type="domain" description="PiggyBac transposable element-derived protein" evidence="2">
    <location>
        <begin position="41"/>
        <end position="239"/>
    </location>
</feature>
<organism evidence="3 4">
    <name type="scientific">Elysia crispata</name>
    <name type="common">lettuce slug</name>
    <dbReference type="NCBI Taxonomy" id="231223"/>
    <lineage>
        <taxon>Eukaryota</taxon>
        <taxon>Metazoa</taxon>
        <taxon>Spiralia</taxon>
        <taxon>Lophotrochozoa</taxon>
        <taxon>Mollusca</taxon>
        <taxon>Gastropoda</taxon>
        <taxon>Heterobranchia</taxon>
        <taxon>Euthyneura</taxon>
        <taxon>Panpulmonata</taxon>
        <taxon>Sacoglossa</taxon>
        <taxon>Placobranchoidea</taxon>
        <taxon>Plakobranchidae</taxon>
        <taxon>Elysia</taxon>
    </lineage>
</organism>
<sequence>MKMMIMKVLRHQSRLKDILCGVRGQHHLTSLHLQVEMESTTPLNYFKLMVSEDMVASMVAETNRYASQTLRNKELSPNSQFRKWVDVTIPEMYAFLGFILSMGLIVIDYLEDYWSTDPMFKLPFYTAVMRRERFCLILSFFHLCNNEQFIPREQPGDDPIFKIRNFVDNLTYNFKSVFCPGERVAIDEAMVAWRGPLSFRVFNPDKPDKFGIKVFELCDSSTVYCCNLEFYTGKQDIVRRLISPYIGCGQFLYLSGPVHILETGEHISLWDDANEQEAWSSQDNGPKFEERR</sequence>
<keyword evidence="4" id="KW-1185">Reference proteome</keyword>
<accession>A0AAE1E582</accession>
<evidence type="ECO:0000313" key="3">
    <source>
        <dbReference type="EMBL" id="KAK3794522.1"/>
    </source>
</evidence>
<keyword evidence="1" id="KW-0472">Membrane</keyword>
<comment type="caution">
    <text evidence="3">The sequence shown here is derived from an EMBL/GenBank/DDBJ whole genome shotgun (WGS) entry which is preliminary data.</text>
</comment>
<dbReference type="PANTHER" id="PTHR46599">
    <property type="entry name" value="PIGGYBAC TRANSPOSABLE ELEMENT-DERIVED PROTEIN 4"/>
    <property type="match status" value="1"/>
</dbReference>
<dbReference type="InterPro" id="IPR029526">
    <property type="entry name" value="PGBD"/>
</dbReference>
<proteinExistence type="predicted"/>
<dbReference type="Pfam" id="PF13843">
    <property type="entry name" value="DDE_Tnp_1_7"/>
    <property type="match status" value="1"/>
</dbReference>
<feature type="transmembrane region" description="Helical" evidence="1">
    <location>
        <begin position="92"/>
        <end position="110"/>
    </location>
</feature>
<dbReference type="PANTHER" id="PTHR46599:SF3">
    <property type="entry name" value="PIGGYBAC TRANSPOSABLE ELEMENT-DERIVED PROTEIN 4"/>
    <property type="match status" value="1"/>
</dbReference>
<keyword evidence="1" id="KW-0812">Transmembrane</keyword>
<evidence type="ECO:0000256" key="1">
    <source>
        <dbReference type="SAM" id="Phobius"/>
    </source>
</evidence>
<protein>
    <recommendedName>
        <fullName evidence="2">PiggyBac transposable element-derived protein domain-containing protein</fullName>
    </recommendedName>
</protein>
<reference evidence="3" key="1">
    <citation type="journal article" date="2023" name="G3 (Bethesda)">
        <title>A reference genome for the long-term kleptoplast-retaining sea slug Elysia crispata morphotype clarki.</title>
        <authorList>
            <person name="Eastman K.E."/>
            <person name="Pendleton A.L."/>
            <person name="Shaikh M.A."/>
            <person name="Suttiyut T."/>
            <person name="Ogas R."/>
            <person name="Tomko P."/>
            <person name="Gavelis G."/>
            <person name="Widhalm J.R."/>
            <person name="Wisecaver J.H."/>
        </authorList>
    </citation>
    <scope>NUCLEOTIDE SEQUENCE</scope>
    <source>
        <strain evidence="3">ECLA1</strain>
    </source>
</reference>
<evidence type="ECO:0000259" key="2">
    <source>
        <dbReference type="Pfam" id="PF13843"/>
    </source>
</evidence>
<dbReference type="AlphaFoldDB" id="A0AAE1E582"/>
<keyword evidence="1" id="KW-1133">Transmembrane helix</keyword>
<evidence type="ECO:0000313" key="4">
    <source>
        <dbReference type="Proteomes" id="UP001283361"/>
    </source>
</evidence>
<name>A0AAE1E582_9GAST</name>
<gene>
    <name evidence="3" type="ORF">RRG08_003673</name>
</gene>
<dbReference type="EMBL" id="JAWDGP010001105">
    <property type="protein sequence ID" value="KAK3794522.1"/>
    <property type="molecule type" value="Genomic_DNA"/>
</dbReference>
<dbReference type="Proteomes" id="UP001283361">
    <property type="component" value="Unassembled WGS sequence"/>
</dbReference>